<dbReference type="InterPro" id="IPR045269">
    <property type="entry name" value="Atg1-like"/>
</dbReference>
<feature type="binding site" evidence="5">
    <location>
        <position position="41"/>
    </location>
    <ligand>
        <name>ATP</name>
        <dbReference type="ChEBI" id="CHEBI:30616"/>
    </ligand>
</feature>
<feature type="domain" description="Protein kinase" evidence="7">
    <location>
        <begin position="6"/>
        <end position="302"/>
    </location>
</feature>
<evidence type="ECO:0000256" key="4">
    <source>
        <dbReference type="ARBA" id="ARBA00022840"/>
    </source>
</evidence>
<evidence type="ECO:0000256" key="5">
    <source>
        <dbReference type="PROSITE-ProRule" id="PRU10141"/>
    </source>
</evidence>
<dbReference type="PROSITE" id="PS00108">
    <property type="entry name" value="PROTEIN_KINASE_ST"/>
    <property type="match status" value="1"/>
</dbReference>
<dbReference type="SUPFAM" id="SSF56112">
    <property type="entry name" value="Protein kinase-like (PK-like)"/>
    <property type="match status" value="1"/>
</dbReference>
<evidence type="ECO:0000256" key="3">
    <source>
        <dbReference type="ARBA" id="ARBA00022777"/>
    </source>
</evidence>
<feature type="compositionally biased region" description="Low complexity" evidence="6">
    <location>
        <begin position="353"/>
        <end position="376"/>
    </location>
</feature>
<proteinExistence type="predicted"/>
<dbReference type="GeneID" id="94826655"/>
<dbReference type="GO" id="GO:0000045">
    <property type="term" value="P:autophagosome assembly"/>
    <property type="evidence" value="ECO:0007669"/>
    <property type="project" value="TreeGrafter"/>
</dbReference>
<dbReference type="VEuPathDB" id="TrichDB:TRFO_04514"/>
<dbReference type="Gene3D" id="1.10.510.10">
    <property type="entry name" value="Transferase(Phosphotransferase) domain 1"/>
    <property type="match status" value="1"/>
</dbReference>
<evidence type="ECO:0000313" key="9">
    <source>
        <dbReference type="Proteomes" id="UP000179807"/>
    </source>
</evidence>
<reference evidence="8" key="1">
    <citation type="submission" date="2016-10" db="EMBL/GenBank/DDBJ databases">
        <authorList>
            <person name="Benchimol M."/>
            <person name="Almeida L.G."/>
            <person name="Vasconcelos A.T."/>
            <person name="Perreira-Neves A."/>
            <person name="Rosa I.A."/>
            <person name="Tasca T."/>
            <person name="Bogo M.R."/>
            <person name="de Souza W."/>
        </authorList>
    </citation>
    <scope>NUCLEOTIDE SEQUENCE [LARGE SCALE GENOMIC DNA]</scope>
    <source>
        <strain evidence="8">K</strain>
    </source>
</reference>
<evidence type="ECO:0000259" key="7">
    <source>
        <dbReference type="PROSITE" id="PS50011"/>
    </source>
</evidence>
<accession>A0A1J4KDD7</accession>
<dbReference type="GO" id="GO:0010506">
    <property type="term" value="P:regulation of autophagy"/>
    <property type="evidence" value="ECO:0007669"/>
    <property type="project" value="InterPro"/>
</dbReference>
<dbReference type="InterPro" id="IPR008271">
    <property type="entry name" value="Ser/Thr_kinase_AS"/>
</dbReference>
<feature type="compositionally biased region" description="Low complexity" evidence="6">
    <location>
        <begin position="310"/>
        <end position="338"/>
    </location>
</feature>
<evidence type="ECO:0000313" key="8">
    <source>
        <dbReference type="EMBL" id="OHT09455.1"/>
    </source>
</evidence>
<feature type="region of interest" description="Disordered" evidence="6">
    <location>
        <begin position="310"/>
        <end position="376"/>
    </location>
</feature>
<dbReference type="GO" id="GO:0016020">
    <property type="term" value="C:membrane"/>
    <property type="evidence" value="ECO:0007669"/>
    <property type="project" value="TreeGrafter"/>
</dbReference>
<dbReference type="GO" id="GO:0004674">
    <property type="term" value="F:protein serine/threonine kinase activity"/>
    <property type="evidence" value="ECO:0007669"/>
    <property type="project" value="InterPro"/>
</dbReference>
<dbReference type="FunFam" id="3.30.200.20:FF:000042">
    <property type="entry name" value="Aurora kinase A"/>
    <property type="match status" value="1"/>
</dbReference>
<comment type="caution">
    <text evidence="8">The sequence shown here is derived from an EMBL/GenBank/DDBJ whole genome shotgun (WGS) entry which is preliminary data.</text>
</comment>
<dbReference type="PANTHER" id="PTHR24348:SF22">
    <property type="entry name" value="NON-SPECIFIC SERINE_THREONINE PROTEIN KINASE"/>
    <property type="match status" value="1"/>
</dbReference>
<dbReference type="PROSITE" id="PS50011">
    <property type="entry name" value="PROTEIN_KINASE_DOM"/>
    <property type="match status" value="1"/>
</dbReference>
<dbReference type="PANTHER" id="PTHR24348">
    <property type="entry name" value="SERINE/THREONINE-PROTEIN KINASE UNC-51-RELATED"/>
    <property type="match status" value="1"/>
</dbReference>
<gene>
    <name evidence="8" type="ORF">TRFO_04514</name>
</gene>
<dbReference type="Pfam" id="PF00069">
    <property type="entry name" value="Pkinase"/>
    <property type="match status" value="1"/>
</dbReference>
<organism evidence="8 9">
    <name type="scientific">Tritrichomonas foetus</name>
    <dbReference type="NCBI Taxonomy" id="1144522"/>
    <lineage>
        <taxon>Eukaryota</taxon>
        <taxon>Metamonada</taxon>
        <taxon>Parabasalia</taxon>
        <taxon>Tritrichomonadida</taxon>
        <taxon>Tritrichomonadidae</taxon>
        <taxon>Tritrichomonas</taxon>
    </lineage>
</organism>
<dbReference type="Gene3D" id="3.30.200.20">
    <property type="entry name" value="Phosphorylase Kinase, domain 1"/>
    <property type="match status" value="1"/>
</dbReference>
<evidence type="ECO:0000256" key="1">
    <source>
        <dbReference type="ARBA" id="ARBA00022679"/>
    </source>
</evidence>
<keyword evidence="3" id="KW-0418">Kinase</keyword>
<dbReference type="InterPro" id="IPR011009">
    <property type="entry name" value="Kinase-like_dom_sf"/>
</dbReference>
<dbReference type="GO" id="GO:0005524">
    <property type="term" value="F:ATP binding"/>
    <property type="evidence" value="ECO:0007669"/>
    <property type="project" value="UniProtKB-UniRule"/>
</dbReference>
<dbReference type="OrthoDB" id="346907at2759"/>
<keyword evidence="2 5" id="KW-0547">Nucleotide-binding</keyword>
<dbReference type="Proteomes" id="UP000179807">
    <property type="component" value="Unassembled WGS sequence"/>
</dbReference>
<feature type="compositionally biased region" description="Acidic residues" evidence="6">
    <location>
        <begin position="341"/>
        <end position="352"/>
    </location>
</feature>
<keyword evidence="1" id="KW-0808">Transferase</keyword>
<sequence length="582" mass="66310">MIGKKFKITGTLGRGAYGTVYSATVINEKDELKKGDIVAVKTISASRISTEKEKQNLDEEISLMRRCSHQNIVKLYSVEKSKSHFFLIMEYCNGGDLSGLIKENPQGIPEPIIKIIAQQIADGLFYLHRHEIVHRDLKPQNILLSKPKNIEIEETNTSNQTNTSINTSNQINTSKESFESVAKIADFGFARFLKPFDLAETMCGSPMYMAPEIQFGQRYSWNVDMWSVGVMLYEMATGKSPFPNIRSQIDLVNELQEHGSRGYRLPLEANASPEFRDLVQALLKVNPAERISFDDFMTHPFFGKHIESSTSSINSNDSLSNVKNQNQRKNNNKISNNIDDFCVDESFNDSENENNNQTNHSNNNNNNINSSMINNNKNDVKKSLNHKKSKRIPKYSFIAAVPDVNQSQAESFLNDAYQCAKAISEQFEDIEDEYNDKFLIFELSTMLVEFLIDFLNEERQLNDRYPKIEGEVIELSHELLEIAASHENSHPSTTASNKVKFSAYQFLYEKANEYAREAAILETECESSDASDKYKEALVMIQPLAFSLHHNQSTREVRALYKNIFARYELVKQDSFGFNIGL</sequence>
<dbReference type="GO" id="GO:0005829">
    <property type="term" value="C:cytosol"/>
    <property type="evidence" value="ECO:0007669"/>
    <property type="project" value="TreeGrafter"/>
</dbReference>
<dbReference type="InterPro" id="IPR000719">
    <property type="entry name" value="Prot_kinase_dom"/>
</dbReference>
<evidence type="ECO:0000256" key="6">
    <source>
        <dbReference type="SAM" id="MobiDB-lite"/>
    </source>
</evidence>
<dbReference type="GO" id="GO:0005776">
    <property type="term" value="C:autophagosome"/>
    <property type="evidence" value="ECO:0007669"/>
    <property type="project" value="TreeGrafter"/>
</dbReference>
<dbReference type="InterPro" id="IPR017441">
    <property type="entry name" value="Protein_kinase_ATP_BS"/>
</dbReference>
<dbReference type="SMART" id="SM00220">
    <property type="entry name" value="S_TKc"/>
    <property type="match status" value="1"/>
</dbReference>
<dbReference type="AlphaFoldDB" id="A0A1J4KDD7"/>
<protein>
    <recommendedName>
        <fullName evidence="7">Protein kinase domain-containing protein</fullName>
    </recommendedName>
</protein>
<keyword evidence="4 5" id="KW-0067">ATP-binding</keyword>
<dbReference type="PROSITE" id="PS00107">
    <property type="entry name" value="PROTEIN_KINASE_ATP"/>
    <property type="match status" value="1"/>
</dbReference>
<dbReference type="RefSeq" id="XP_068362591.1">
    <property type="nucleotide sequence ID" value="XM_068491951.1"/>
</dbReference>
<keyword evidence="9" id="KW-1185">Reference proteome</keyword>
<dbReference type="EMBL" id="MLAK01000638">
    <property type="protein sequence ID" value="OHT09455.1"/>
    <property type="molecule type" value="Genomic_DNA"/>
</dbReference>
<name>A0A1J4KDD7_9EUKA</name>
<dbReference type="GO" id="GO:0000407">
    <property type="term" value="C:phagophore assembly site"/>
    <property type="evidence" value="ECO:0007669"/>
    <property type="project" value="TreeGrafter"/>
</dbReference>
<evidence type="ECO:0000256" key="2">
    <source>
        <dbReference type="ARBA" id="ARBA00022741"/>
    </source>
</evidence>